<proteinExistence type="predicted"/>
<dbReference type="InterPro" id="IPR008912">
    <property type="entry name" value="Uncharacterised_CoxE"/>
</dbReference>
<dbReference type="PANTHER" id="PTHR39338">
    <property type="entry name" value="BLL5662 PROTEIN-RELATED"/>
    <property type="match status" value="1"/>
</dbReference>
<comment type="caution">
    <text evidence="3">The sequence shown here is derived from an EMBL/GenBank/DDBJ whole genome shotgun (WGS) entry which is preliminary data.</text>
</comment>
<name>A0ABX1S447_9PSEU</name>
<organism evidence="3 4">
    <name type="scientific">Pseudonocardia acidicola</name>
    <dbReference type="NCBI Taxonomy" id="2724939"/>
    <lineage>
        <taxon>Bacteria</taxon>
        <taxon>Bacillati</taxon>
        <taxon>Actinomycetota</taxon>
        <taxon>Actinomycetes</taxon>
        <taxon>Pseudonocardiales</taxon>
        <taxon>Pseudonocardiaceae</taxon>
        <taxon>Pseudonocardia</taxon>
    </lineage>
</organism>
<evidence type="ECO:0000259" key="2">
    <source>
        <dbReference type="SMART" id="SM00327"/>
    </source>
</evidence>
<dbReference type="EMBL" id="JAAXLA010000004">
    <property type="protein sequence ID" value="NMH96338.1"/>
    <property type="molecule type" value="Genomic_DNA"/>
</dbReference>
<dbReference type="SMART" id="SM00327">
    <property type="entry name" value="VWA"/>
    <property type="match status" value="1"/>
</dbReference>
<keyword evidence="4" id="KW-1185">Reference proteome</keyword>
<reference evidence="3 4" key="1">
    <citation type="submission" date="2020-04" db="EMBL/GenBank/DDBJ databases">
        <authorList>
            <person name="Klaysubun C."/>
            <person name="Duangmal K."/>
            <person name="Lipun K."/>
        </authorList>
    </citation>
    <scope>NUCLEOTIDE SEQUENCE [LARGE SCALE GENOMIC DNA]</scope>
    <source>
        <strain evidence="3 4">K10HN5</strain>
    </source>
</reference>
<feature type="region of interest" description="Disordered" evidence="1">
    <location>
        <begin position="75"/>
        <end position="105"/>
    </location>
</feature>
<dbReference type="Gene3D" id="3.40.50.410">
    <property type="entry name" value="von Willebrand factor, type A domain"/>
    <property type="match status" value="1"/>
</dbReference>
<accession>A0ABX1S447</accession>
<evidence type="ECO:0000313" key="3">
    <source>
        <dbReference type="EMBL" id="NMH96338.1"/>
    </source>
</evidence>
<dbReference type="InterPro" id="IPR002035">
    <property type="entry name" value="VWF_A"/>
</dbReference>
<dbReference type="CDD" id="cd00198">
    <property type="entry name" value="vWFA"/>
    <property type="match status" value="1"/>
</dbReference>
<sequence length="392" mass="41158">MPALVARFAAACHDAGLPVGPERAERLARAVVLVAPRTVRRLYWCALATVVSDPAQIPVFDRVFGAVFGGPVDVAESRGDPNAPAPAGGPGRGEPRGGDTRGGGVLHLAPGTAAAAGGVEAPLPAIASAAERLAGRDFDELSPAELLTLSTAMSRLRVAIPPRRSRRTRRASHGPRVDLRSTLRTARRTTGVPITLVRRTPRQRPRLLVVLCDISGSMAPFARALLQLLYCAGGGAGAEVFTFATRLTRLTPVLAPSTPAIALRRAGRLAPDWSGGTRIGEALKEFLDAHGARGMARGAVVLIISDGWETGDPALLRTQMARLSRLAHRIVWANPRTRVPGYRPLVGGMAAAWPYCDAVVSAHSLAAIDDLLAALADTTPNRFSRSTAGGGR</sequence>
<evidence type="ECO:0000313" key="4">
    <source>
        <dbReference type="Proteomes" id="UP000820669"/>
    </source>
</evidence>
<dbReference type="Proteomes" id="UP000820669">
    <property type="component" value="Unassembled WGS sequence"/>
</dbReference>
<dbReference type="Pfam" id="PF05762">
    <property type="entry name" value="VWA_CoxE"/>
    <property type="match status" value="1"/>
</dbReference>
<evidence type="ECO:0000256" key="1">
    <source>
        <dbReference type="SAM" id="MobiDB-lite"/>
    </source>
</evidence>
<feature type="domain" description="VWFA" evidence="2">
    <location>
        <begin position="205"/>
        <end position="380"/>
    </location>
</feature>
<gene>
    <name evidence="3" type="ORF">HF526_03220</name>
</gene>
<dbReference type="SUPFAM" id="SSF53300">
    <property type="entry name" value="vWA-like"/>
    <property type="match status" value="1"/>
</dbReference>
<dbReference type="PANTHER" id="PTHR39338:SF6">
    <property type="entry name" value="BLL5662 PROTEIN"/>
    <property type="match status" value="1"/>
</dbReference>
<dbReference type="InterPro" id="IPR011195">
    <property type="entry name" value="UCP010256"/>
</dbReference>
<dbReference type="PIRSF" id="PIRSF010256">
    <property type="entry name" value="CoxE_vWa"/>
    <property type="match status" value="1"/>
</dbReference>
<dbReference type="InterPro" id="IPR036465">
    <property type="entry name" value="vWFA_dom_sf"/>
</dbReference>
<protein>
    <submittedName>
        <fullName evidence="3">VWA domain-containing protein</fullName>
    </submittedName>
</protein>